<dbReference type="InterPro" id="IPR038713">
    <property type="entry name" value="Terminase_Gp1_N_sf"/>
</dbReference>
<dbReference type="GO" id="GO:0051276">
    <property type="term" value="P:chromosome organization"/>
    <property type="evidence" value="ECO:0007669"/>
    <property type="project" value="InterPro"/>
</dbReference>
<proteinExistence type="predicted"/>
<evidence type="ECO:0000256" key="1">
    <source>
        <dbReference type="ARBA" id="ARBA00022612"/>
    </source>
</evidence>
<dbReference type="RefSeq" id="WP_104846541.1">
    <property type="nucleotide sequence ID" value="NZ_CABGQB010000001.1"/>
</dbReference>
<dbReference type="Gene3D" id="1.10.10.1400">
    <property type="entry name" value="Terminase, small subunit, N-terminal DNA-binding domain, HTH motif"/>
    <property type="match status" value="1"/>
</dbReference>
<dbReference type="InterPro" id="IPR005335">
    <property type="entry name" value="Terminase_ssu"/>
</dbReference>
<comment type="caution">
    <text evidence="3">The sequence shown here is derived from an EMBL/GenBank/DDBJ whole genome shotgun (WGS) entry which is preliminary data.</text>
</comment>
<keyword evidence="1" id="KW-1188">Viral release from host cell</keyword>
<dbReference type="AlphaFoldDB" id="A0AAW8RJJ9"/>
<evidence type="ECO:0000313" key="4">
    <source>
        <dbReference type="Proteomes" id="UP001260956"/>
    </source>
</evidence>
<sequence>MDVRGPTEQQKLFIDNYLKNRKKNQTKAAIEAGYSKKTAHVQANQLLKNPLVLEYLEKREKQLEKELKREFFFDAIDARKVLSDIINNPKSKDADRINAAKDLLDRAGYKAVDVHEIQSTVNVKADGLTDSELEDRIAELEKELSLASDEDG</sequence>
<organism evidence="3 4">
    <name type="scientific">Enterococcus faecium</name>
    <name type="common">Streptococcus faecium</name>
    <dbReference type="NCBI Taxonomy" id="1352"/>
    <lineage>
        <taxon>Bacteria</taxon>
        <taxon>Bacillati</taxon>
        <taxon>Bacillota</taxon>
        <taxon>Bacilli</taxon>
        <taxon>Lactobacillales</taxon>
        <taxon>Enterococcaceae</taxon>
        <taxon>Enterococcus</taxon>
    </lineage>
</organism>
<name>A0AAW8RJJ9_ENTFC</name>
<dbReference type="PANTHER" id="PTHR41328:SF2">
    <property type="entry name" value="TERMINASE SMALL SUBUNIT"/>
    <property type="match status" value="1"/>
</dbReference>
<dbReference type="PANTHER" id="PTHR41328">
    <property type="entry name" value="TERMINASE SMALL SUBUNIT-RELATED"/>
    <property type="match status" value="1"/>
</dbReference>
<gene>
    <name evidence="3" type="ORF">P6Z85_10900</name>
</gene>
<evidence type="ECO:0000313" key="3">
    <source>
        <dbReference type="EMBL" id="MDT2370648.1"/>
    </source>
</evidence>
<protein>
    <submittedName>
        <fullName evidence="3">Terminase small subunit</fullName>
    </submittedName>
</protein>
<dbReference type="Pfam" id="PF03592">
    <property type="entry name" value="Terminase_2"/>
    <property type="match status" value="1"/>
</dbReference>
<reference evidence="3" key="1">
    <citation type="submission" date="2023-03" db="EMBL/GenBank/DDBJ databases">
        <authorList>
            <person name="Shen W."/>
            <person name="Cai J."/>
        </authorList>
    </citation>
    <scope>NUCLEOTIDE SEQUENCE</scope>
    <source>
        <strain evidence="3">B1010-2</strain>
    </source>
</reference>
<dbReference type="InterPro" id="IPR052404">
    <property type="entry name" value="SPP1-like_terminase"/>
</dbReference>
<dbReference type="EMBL" id="JARPTX010000040">
    <property type="protein sequence ID" value="MDT2370648.1"/>
    <property type="molecule type" value="Genomic_DNA"/>
</dbReference>
<keyword evidence="2" id="KW-0231">Viral genome packaging</keyword>
<dbReference type="Proteomes" id="UP001260956">
    <property type="component" value="Unassembled WGS sequence"/>
</dbReference>
<evidence type="ECO:0000256" key="2">
    <source>
        <dbReference type="ARBA" id="ARBA00023219"/>
    </source>
</evidence>
<accession>A0AAW8RJJ9</accession>